<dbReference type="InterPro" id="IPR015947">
    <property type="entry name" value="PUA-like_sf"/>
</dbReference>
<name>A0AAU7DLU8_9BACT</name>
<dbReference type="GO" id="GO:0032259">
    <property type="term" value="P:methylation"/>
    <property type="evidence" value="ECO:0007669"/>
    <property type="project" value="UniProtKB-KW"/>
</dbReference>
<dbReference type="GO" id="GO:0003723">
    <property type="term" value="F:RNA binding"/>
    <property type="evidence" value="ECO:0007669"/>
    <property type="project" value="InterPro"/>
</dbReference>
<keyword evidence="2" id="KW-0963">Cytoplasm</keyword>
<dbReference type="PANTHER" id="PTHR42873:SF1">
    <property type="entry name" value="S-ADENOSYLMETHIONINE-DEPENDENT METHYLTRANSFERASE DOMAIN-CONTAINING PROTEIN"/>
    <property type="match status" value="1"/>
</dbReference>
<evidence type="ECO:0000256" key="1">
    <source>
        <dbReference type="ARBA" id="ARBA00004496"/>
    </source>
</evidence>
<feature type="domain" description="S-adenosylmethionine-dependent methyltransferase" evidence="8">
    <location>
        <begin position="278"/>
        <end position="460"/>
    </location>
</feature>
<dbReference type="GO" id="GO:0008168">
    <property type="term" value="F:methyltransferase activity"/>
    <property type="evidence" value="ECO:0007669"/>
    <property type="project" value="UniProtKB-KW"/>
</dbReference>
<dbReference type="SUPFAM" id="SSF53335">
    <property type="entry name" value="S-adenosyl-L-methionine-dependent methyltransferases"/>
    <property type="match status" value="1"/>
</dbReference>
<evidence type="ECO:0000256" key="4">
    <source>
        <dbReference type="ARBA" id="ARBA00022679"/>
    </source>
</evidence>
<gene>
    <name evidence="10" type="ORF">P8935_06045</name>
</gene>
<evidence type="ECO:0000256" key="3">
    <source>
        <dbReference type="ARBA" id="ARBA00022603"/>
    </source>
</evidence>
<dbReference type="PANTHER" id="PTHR42873">
    <property type="entry name" value="RIBOSOMAL RNA LARGE SUBUNIT METHYLTRANSFERASE"/>
    <property type="match status" value="1"/>
</dbReference>
<dbReference type="EMBL" id="CP121196">
    <property type="protein sequence ID" value="XBH18874.1"/>
    <property type="molecule type" value="Genomic_DNA"/>
</dbReference>
<dbReference type="InterPro" id="IPR029063">
    <property type="entry name" value="SAM-dependent_MTases_sf"/>
</dbReference>
<protein>
    <submittedName>
        <fullName evidence="10">Class I SAM-dependent rRNA methyltransferase</fullName>
        <ecNumber evidence="10">2.1.1.-</ecNumber>
    </submittedName>
</protein>
<feature type="domain" description="RlmI-like PUA" evidence="9">
    <location>
        <begin position="83"/>
        <end position="146"/>
    </location>
</feature>
<dbReference type="Gene3D" id="3.30.750.80">
    <property type="entry name" value="RNA methyltransferase domain (HRMD) like"/>
    <property type="match status" value="1"/>
</dbReference>
<dbReference type="Pfam" id="PF17785">
    <property type="entry name" value="PUA_3"/>
    <property type="match status" value="1"/>
</dbReference>
<dbReference type="CDD" id="cd02440">
    <property type="entry name" value="AdoMet_MTases"/>
    <property type="match status" value="1"/>
</dbReference>
<dbReference type="Pfam" id="PF10672">
    <property type="entry name" value="Methyltrans_SAM"/>
    <property type="match status" value="1"/>
</dbReference>
<reference evidence="10" key="1">
    <citation type="submission" date="2023-03" db="EMBL/GenBank/DDBJ databases">
        <title>Edaphobacter sp.</title>
        <authorList>
            <person name="Huber K.J."/>
            <person name="Papendorf J."/>
            <person name="Pilke C."/>
            <person name="Bunk B."/>
            <person name="Sproeer C."/>
            <person name="Pester M."/>
        </authorList>
    </citation>
    <scope>NUCLEOTIDE SEQUENCE</scope>
    <source>
        <strain evidence="10">DSM 110680</strain>
    </source>
</reference>
<dbReference type="InterPro" id="IPR036974">
    <property type="entry name" value="PUA_sf"/>
</dbReference>
<dbReference type="RefSeq" id="WP_348264092.1">
    <property type="nucleotide sequence ID" value="NZ_CP121196.1"/>
</dbReference>
<dbReference type="CDD" id="cd11572">
    <property type="entry name" value="RlmI_M_like"/>
    <property type="match status" value="1"/>
</dbReference>
<dbReference type="SUPFAM" id="SSF88697">
    <property type="entry name" value="PUA domain-like"/>
    <property type="match status" value="1"/>
</dbReference>
<keyword evidence="4 10" id="KW-0808">Transferase</keyword>
<evidence type="ECO:0000256" key="5">
    <source>
        <dbReference type="ARBA" id="ARBA00022691"/>
    </source>
</evidence>
<evidence type="ECO:0000313" key="10">
    <source>
        <dbReference type="EMBL" id="XBH18874.1"/>
    </source>
</evidence>
<dbReference type="Gene3D" id="2.30.130.10">
    <property type="entry name" value="PUA domain"/>
    <property type="match status" value="1"/>
</dbReference>
<evidence type="ECO:0000256" key="2">
    <source>
        <dbReference type="ARBA" id="ARBA00022490"/>
    </source>
</evidence>
<feature type="region of interest" description="Disordered" evidence="7">
    <location>
        <begin position="1"/>
        <end position="83"/>
    </location>
</feature>
<evidence type="ECO:0000259" key="8">
    <source>
        <dbReference type="Pfam" id="PF10672"/>
    </source>
</evidence>
<evidence type="ECO:0000256" key="7">
    <source>
        <dbReference type="SAM" id="MobiDB-lite"/>
    </source>
</evidence>
<organism evidence="10">
    <name type="scientific">Telmatobacter sp. DSM 110680</name>
    <dbReference type="NCBI Taxonomy" id="3036704"/>
    <lineage>
        <taxon>Bacteria</taxon>
        <taxon>Pseudomonadati</taxon>
        <taxon>Acidobacteriota</taxon>
        <taxon>Terriglobia</taxon>
        <taxon>Terriglobales</taxon>
        <taxon>Acidobacteriaceae</taxon>
        <taxon>Telmatobacter</taxon>
    </lineage>
</organism>
<comment type="subcellular location">
    <subcellularLocation>
        <location evidence="1">Cytoplasm</location>
    </subcellularLocation>
</comment>
<comment type="similarity">
    <text evidence="6">Belongs to the methyltransferase superfamily. RlmI family.</text>
</comment>
<feature type="compositionally biased region" description="Basic and acidic residues" evidence="7">
    <location>
        <begin position="26"/>
        <end position="45"/>
    </location>
</feature>
<accession>A0AAU7DLU8</accession>
<evidence type="ECO:0000259" key="9">
    <source>
        <dbReference type="Pfam" id="PF17785"/>
    </source>
</evidence>
<dbReference type="AlphaFoldDB" id="A0AAU7DLU8"/>
<evidence type="ECO:0000256" key="6">
    <source>
        <dbReference type="ARBA" id="ARBA00038091"/>
    </source>
</evidence>
<keyword evidence="3 10" id="KW-0489">Methyltransferase</keyword>
<dbReference type="InterPro" id="IPR041532">
    <property type="entry name" value="RlmI-like_PUA"/>
</dbReference>
<dbReference type="GO" id="GO:0005737">
    <property type="term" value="C:cytoplasm"/>
    <property type="evidence" value="ECO:0007669"/>
    <property type="project" value="UniProtKB-SubCell"/>
</dbReference>
<proteinExistence type="inferred from homology"/>
<dbReference type="Gene3D" id="3.40.50.150">
    <property type="entry name" value="Vaccinia Virus protein VP39"/>
    <property type="match status" value="1"/>
</dbReference>
<dbReference type="InterPro" id="IPR019614">
    <property type="entry name" value="SAM-dep_methyl-trfase"/>
</dbReference>
<keyword evidence="5" id="KW-0949">S-adenosyl-L-methionine</keyword>
<sequence>MTKAKRPGPAKNEKAPTATKPKAPFHRTDDKRRPDERSAVHEPKRVPYSAVKPPGKANRPQQRGTDRPGTGKPNTQEHGVGARISRRAADRLRAGHVWVYASDVESLNAGEGGAPALLPVADSRGLLLGTALYSPASQIALRLVSREAVGEAKWLKLLAERLRIAIARRRPMLTAETDACRLCFSEADELPGLVVDKYGELVILQLLTKGLDSAAVRDVCVRVLREELAPVAIVERPDPRMRELEGLSAPTAEALYLRGAESAEKDSKAHLGSHFRLNGLVFHFDADAGQKTGAFLDQRANYKAAREWAERLGTTGRALDVCCYQGGFALHLATVCKTVTGIDASRASLEVAEQNLVANRERLKADVDWVAGDAFDILRDWSEGGEKYDTIVLDPPAFAKTQRAVEGALRGYKELNLRALKMARPGGLLITCSCSHHVGWKDLVGAVAAAASDAHRRVRLLERRGAALDHPVVLNLPETEYLKCLVLEVE</sequence>
<dbReference type="EC" id="2.1.1.-" evidence="10"/>